<gene>
    <name evidence="1" type="primary">Sult1c2a_2</name>
    <name evidence="1" type="ORF">CEXT_402401</name>
</gene>
<name>A0AAV4XWP2_CAEEX</name>
<dbReference type="Gene3D" id="3.40.50.300">
    <property type="entry name" value="P-loop containing nucleotide triphosphate hydrolases"/>
    <property type="match status" value="1"/>
</dbReference>
<organism evidence="1 2">
    <name type="scientific">Caerostris extrusa</name>
    <name type="common">Bark spider</name>
    <name type="synonym">Caerostris bankana</name>
    <dbReference type="NCBI Taxonomy" id="172846"/>
    <lineage>
        <taxon>Eukaryota</taxon>
        <taxon>Metazoa</taxon>
        <taxon>Ecdysozoa</taxon>
        <taxon>Arthropoda</taxon>
        <taxon>Chelicerata</taxon>
        <taxon>Arachnida</taxon>
        <taxon>Araneae</taxon>
        <taxon>Araneomorphae</taxon>
        <taxon>Entelegynae</taxon>
        <taxon>Araneoidea</taxon>
        <taxon>Araneidae</taxon>
        <taxon>Caerostris</taxon>
    </lineage>
</organism>
<keyword evidence="2" id="KW-1185">Reference proteome</keyword>
<sequence>MEYSSMEHMKSTVDGFFKKQFSSIPPEELQMANPVLKNLAELVRETLRKGERSIGSFVRKGQIGEGKVNLSEEQLKKLNDRIKEKTAHSDVMSLWNEI</sequence>
<dbReference type="EMBL" id="BPLR01001015">
    <property type="protein sequence ID" value="GIY99159.1"/>
    <property type="molecule type" value="Genomic_DNA"/>
</dbReference>
<protein>
    <submittedName>
        <fullName evidence="1">Sulfotransferase 1C2A</fullName>
    </submittedName>
</protein>
<reference evidence="1 2" key="1">
    <citation type="submission" date="2021-06" db="EMBL/GenBank/DDBJ databases">
        <title>Caerostris extrusa draft genome.</title>
        <authorList>
            <person name="Kono N."/>
            <person name="Arakawa K."/>
        </authorList>
    </citation>
    <scope>NUCLEOTIDE SEQUENCE [LARGE SCALE GENOMIC DNA]</scope>
</reference>
<dbReference type="Proteomes" id="UP001054945">
    <property type="component" value="Unassembled WGS sequence"/>
</dbReference>
<proteinExistence type="predicted"/>
<dbReference type="InterPro" id="IPR027417">
    <property type="entry name" value="P-loop_NTPase"/>
</dbReference>
<dbReference type="SUPFAM" id="SSF52540">
    <property type="entry name" value="P-loop containing nucleoside triphosphate hydrolases"/>
    <property type="match status" value="1"/>
</dbReference>
<accession>A0AAV4XWP2</accession>
<evidence type="ECO:0000313" key="1">
    <source>
        <dbReference type="EMBL" id="GIY99159.1"/>
    </source>
</evidence>
<dbReference type="AlphaFoldDB" id="A0AAV4XWP2"/>
<comment type="caution">
    <text evidence="1">The sequence shown here is derived from an EMBL/GenBank/DDBJ whole genome shotgun (WGS) entry which is preliminary data.</text>
</comment>
<evidence type="ECO:0000313" key="2">
    <source>
        <dbReference type="Proteomes" id="UP001054945"/>
    </source>
</evidence>